<dbReference type="AlphaFoldDB" id="A0A6A4ZWC0"/>
<accession>A0A6A4ZWC0</accession>
<protein>
    <submittedName>
        <fullName evidence="1">Uncharacterized protein</fullName>
    </submittedName>
</protein>
<evidence type="ECO:0000313" key="1">
    <source>
        <dbReference type="EMBL" id="KAF0716971.1"/>
    </source>
</evidence>
<gene>
    <name evidence="1" type="ORF">AaE_010955</name>
</gene>
<sequence length="162" mass="16718">MPSGGRSVDYGTSLDKCTLTTGQVPQVQQLSCKCTGCTGSFVLSFQGFYTVNIAPTATASTLAAAINNLVPLHGVTVTLSGAGSTVCDTDGAVSSITFTHDGGNWPALQVTSLFTGGTSDISVQSGTTLLSYHCFAYSVGDFVQVSELVVQFEVPVGWCNVD</sequence>
<reference evidence="1 2" key="1">
    <citation type="submission" date="2019-06" db="EMBL/GenBank/DDBJ databases">
        <title>Genomics analysis of Aphanomyces spp. identifies a new class of oomycete effector associated with host adaptation.</title>
        <authorList>
            <person name="Gaulin E."/>
        </authorList>
    </citation>
    <scope>NUCLEOTIDE SEQUENCE [LARGE SCALE GENOMIC DNA]</scope>
    <source>
        <strain evidence="1 2">E</strain>
    </source>
</reference>
<evidence type="ECO:0000313" key="2">
    <source>
        <dbReference type="Proteomes" id="UP000469452"/>
    </source>
</evidence>
<dbReference type="Proteomes" id="UP000469452">
    <property type="component" value="Unassembled WGS sequence"/>
</dbReference>
<organism evidence="1 2">
    <name type="scientific">Aphanomyces astaci</name>
    <name type="common">Crayfish plague agent</name>
    <dbReference type="NCBI Taxonomy" id="112090"/>
    <lineage>
        <taxon>Eukaryota</taxon>
        <taxon>Sar</taxon>
        <taxon>Stramenopiles</taxon>
        <taxon>Oomycota</taxon>
        <taxon>Saprolegniomycetes</taxon>
        <taxon>Saprolegniales</taxon>
        <taxon>Verrucalvaceae</taxon>
        <taxon>Aphanomyces</taxon>
    </lineage>
</organism>
<proteinExistence type="predicted"/>
<comment type="caution">
    <text evidence="1">The sequence shown here is derived from an EMBL/GenBank/DDBJ whole genome shotgun (WGS) entry which is preliminary data.</text>
</comment>
<dbReference type="EMBL" id="VJMI01016749">
    <property type="protein sequence ID" value="KAF0716971.1"/>
    <property type="molecule type" value="Genomic_DNA"/>
</dbReference>
<name>A0A6A4ZWC0_APHAT</name>